<dbReference type="SUPFAM" id="SSF81340">
    <property type="entry name" value="Clc chloride channel"/>
    <property type="match status" value="1"/>
</dbReference>
<feature type="transmembrane region" description="Helical" evidence="8">
    <location>
        <begin position="313"/>
        <end position="333"/>
    </location>
</feature>
<dbReference type="Proteomes" id="UP000051324">
    <property type="component" value="Unassembled WGS sequence"/>
</dbReference>
<comment type="caution">
    <text evidence="9">The sequence shown here is derived from an EMBL/GenBank/DDBJ whole genome shotgun (WGS) entry which is preliminary data.</text>
</comment>
<evidence type="ECO:0000256" key="7">
    <source>
        <dbReference type="ARBA" id="ARBA00023214"/>
    </source>
</evidence>
<dbReference type="EMBL" id="AZFT01000048">
    <property type="protein sequence ID" value="KRL84742.1"/>
    <property type="molecule type" value="Genomic_DNA"/>
</dbReference>
<dbReference type="GO" id="GO:0005886">
    <property type="term" value="C:plasma membrane"/>
    <property type="evidence" value="ECO:0007669"/>
    <property type="project" value="TreeGrafter"/>
</dbReference>
<dbReference type="eggNOG" id="COG0038">
    <property type="taxonomic scope" value="Bacteria"/>
</dbReference>
<organism evidence="9 10">
    <name type="scientific">Ligilactobacillus apodemi DSM 16634 = JCM 16172</name>
    <dbReference type="NCBI Taxonomy" id="1423724"/>
    <lineage>
        <taxon>Bacteria</taxon>
        <taxon>Bacillati</taxon>
        <taxon>Bacillota</taxon>
        <taxon>Bacilli</taxon>
        <taxon>Lactobacillales</taxon>
        <taxon>Lactobacillaceae</taxon>
        <taxon>Ligilactobacillus</taxon>
    </lineage>
</organism>
<feature type="transmembrane region" description="Helical" evidence="8">
    <location>
        <begin position="200"/>
        <end position="222"/>
    </location>
</feature>
<dbReference type="InterPro" id="IPR001807">
    <property type="entry name" value="ClC"/>
</dbReference>
<dbReference type="GO" id="GO:0005247">
    <property type="term" value="F:voltage-gated chloride channel activity"/>
    <property type="evidence" value="ECO:0007669"/>
    <property type="project" value="TreeGrafter"/>
</dbReference>
<feature type="transmembrane region" description="Helical" evidence="8">
    <location>
        <begin position="32"/>
        <end position="49"/>
    </location>
</feature>
<dbReference type="STRING" id="1423724.FC32_GL000221"/>
<sequence length="413" mass="45168">MTGIVVSLFRWLIDHTLQFLFVLYPYLAKHPLYIIFYALLLVGVCWLLGKILKYDLTNLVGSGVPQIEAVLTGENKMNCWQILWRKFVGGLLAICPGLLLGREGPCIQMGACIGQGFARDAFKTSEDDQKILMAAGIAAGLSAAFSAPLAGVLFLLEEVTTSFKTKIWITALAAALAADFVTLVTLGAKPSMYLKITPSFTQANLFVFIALGCVIGILAFGYQYTILDLKFFYSKLKAIPKVYHSIVPLLLTIPLGLWNAKLLGGSHDFINYVIDLSLGSKDWLQLLKLLVLFFVIRFVFSMISYGASVPGGIFMPILSLGAIIGCIAGISLLQFGVIEQSQYLGVVLISMAAYFGAIEKAPFTAIVLLTEMAGSLAQVFPLVLVTFVAYVVNEWFGGRPIYTALREEMTFEN</sequence>
<feature type="transmembrane region" description="Helical" evidence="8">
    <location>
        <begin position="131"/>
        <end position="155"/>
    </location>
</feature>
<comment type="subcellular location">
    <subcellularLocation>
        <location evidence="1">Membrane</location>
        <topology evidence="1">Multi-pass membrane protein</topology>
    </subcellularLocation>
</comment>
<accession>A0A0R1TTY5</accession>
<feature type="transmembrane region" description="Helical" evidence="8">
    <location>
        <begin position="375"/>
        <end position="396"/>
    </location>
</feature>
<name>A0A0R1TTY5_9LACO</name>
<keyword evidence="4 8" id="KW-1133">Transmembrane helix</keyword>
<feature type="transmembrane region" description="Helical" evidence="8">
    <location>
        <begin position="286"/>
        <end position="307"/>
    </location>
</feature>
<dbReference type="PANTHER" id="PTHR45711">
    <property type="entry name" value="CHLORIDE CHANNEL PROTEIN"/>
    <property type="match status" value="1"/>
</dbReference>
<gene>
    <name evidence="9" type="ORF">FC32_GL000221</name>
</gene>
<evidence type="ECO:0000256" key="3">
    <source>
        <dbReference type="ARBA" id="ARBA00022692"/>
    </source>
</evidence>
<dbReference type="CDD" id="cd01031">
    <property type="entry name" value="EriC"/>
    <property type="match status" value="1"/>
</dbReference>
<evidence type="ECO:0000256" key="5">
    <source>
        <dbReference type="ARBA" id="ARBA00023065"/>
    </source>
</evidence>
<keyword evidence="3 8" id="KW-0812">Transmembrane</keyword>
<protein>
    <submittedName>
        <fullName evidence="9">Chloride channel protein EriC</fullName>
    </submittedName>
</protein>
<dbReference type="Pfam" id="PF00654">
    <property type="entry name" value="Voltage_CLC"/>
    <property type="match status" value="1"/>
</dbReference>
<evidence type="ECO:0000256" key="6">
    <source>
        <dbReference type="ARBA" id="ARBA00023136"/>
    </source>
</evidence>
<dbReference type="InterPro" id="IPR014743">
    <property type="entry name" value="Cl-channel_core"/>
</dbReference>
<keyword evidence="5" id="KW-0406">Ion transport</keyword>
<keyword evidence="2" id="KW-0813">Transport</keyword>
<evidence type="ECO:0000313" key="9">
    <source>
        <dbReference type="EMBL" id="KRL84742.1"/>
    </source>
</evidence>
<evidence type="ECO:0000256" key="8">
    <source>
        <dbReference type="SAM" id="Phobius"/>
    </source>
</evidence>
<keyword evidence="10" id="KW-1185">Reference proteome</keyword>
<evidence type="ECO:0000256" key="2">
    <source>
        <dbReference type="ARBA" id="ARBA00022448"/>
    </source>
</evidence>
<keyword evidence="6 8" id="KW-0472">Membrane</keyword>
<proteinExistence type="predicted"/>
<evidence type="ECO:0000313" key="10">
    <source>
        <dbReference type="Proteomes" id="UP000051324"/>
    </source>
</evidence>
<dbReference type="PATRIC" id="fig|1423724.4.peg.235"/>
<dbReference type="PRINTS" id="PR00762">
    <property type="entry name" value="CLCHANNEL"/>
</dbReference>
<reference evidence="9 10" key="1">
    <citation type="journal article" date="2015" name="Genome Announc.">
        <title>Expanding the biotechnology potential of lactobacilli through comparative genomics of 213 strains and associated genera.</title>
        <authorList>
            <person name="Sun Z."/>
            <person name="Harris H.M."/>
            <person name="McCann A."/>
            <person name="Guo C."/>
            <person name="Argimon S."/>
            <person name="Zhang W."/>
            <person name="Yang X."/>
            <person name="Jeffery I.B."/>
            <person name="Cooney J.C."/>
            <person name="Kagawa T.F."/>
            <person name="Liu W."/>
            <person name="Song Y."/>
            <person name="Salvetti E."/>
            <person name="Wrobel A."/>
            <person name="Rasinkangas P."/>
            <person name="Parkhill J."/>
            <person name="Rea M.C."/>
            <person name="O'Sullivan O."/>
            <person name="Ritari J."/>
            <person name="Douillard F.P."/>
            <person name="Paul Ross R."/>
            <person name="Yang R."/>
            <person name="Briner A.E."/>
            <person name="Felis G.E."/>
            <person name="de Vos W.M."/>
            <person name="Barrangou R."/>
            <person name="Klaenhammer T.R."/>
            <person name="Caufield P.W."/>
            <person name="Cui Y."/>
            <person name="Zhang H."/>
            <person name="O'Toole P.W."/>
        </authorList>
    </citation>
    <scope>NUCLEOTIDE SEQUENCE [LARGE SCALE GENOMIC DNA]</scope>
    <source>
        <strain evidence="9 10">DSM 16634</strain>
    </source>
</reference>
<dbReference type="Gene3D" id="1.10.3080.10">
    <property type="entry name" value="Clc chloride channel"/>
    <property type="match status" value="1"/>
</dbReference>
<feature type="transmembrane region" description="Helical" evidence="8">
    <location>
        <begin position="242"/>
        <end position="260"/>
    </location>
</feature>
<dbReference type="PANTHER" id="PTHR45711:SF6">
    <property type="entry name" value="CHLORIDE CHANNEL PROTEIN"/>
    <property type="match status" value="1"/>
</dbReference>
<evidence type="ECO:0000256" key="4">
    <source>
        <dbReference type="ARBA" id="ARBA00022989"/>
    </source>
</evidence>
<evidence type="ECO:0000256" key="1">
    <source>
        <dbReference type="ARBA" id="ARBA00004141"/>
    </source>
</evidence>
<feature type="transmembrane region" description="Helical" evidence="8">
    <location>
        <begin position="345"/>
        <end position="369"/>
    </location>
</feature>
<keyword evidence="7" id="KW-0868">Chloride</keyword>
<dbReference type="AlphaFoldDB" id="A0A0R1TTY5"/>
<feature type="transmembrane region" description="Helical" evidence="8">
    <location>
        <begin position="167"/>
        <end position="188"/>
    </location>
</feature>